<dbReference type="InterPro" id="IPR039104">
    <property type="entry name" value="6PGL"/>
</dbReference>
<name>A9UYD4_MONBE</name>
<evidence type="ECO:0000256" key="2">
    <source>
        <dbReference type="ARBA" id="ARBA00004961"/>
    </source>
</evidence>
<dbReference type="EMBL" id="CH991550">
    <property type="protein sequence ID" value="EDQ89585.1"/>
    <property type="molecule type" value="Genomic_DNA"/>
</dbReference>
<dbReference type="InParanoid" id="A9UYD4"/>
<evidence type="ECO:0000259" key="7">
    <source>
        <dbReference type="Pfam" id="PF01182"/>
    </source>
</evidence>
<dbReference type="FunFam" id="3.40.50.1360:FF:000005">
    <property type="entry name" value="6-phosphogluconolactonase"/>
    <property type="match status" value="1"/>
</dbReference>
<dbReference type="GO" id="GO:0009051">
    <property type="term" value="P:pentose-phosphate shunt, oxidative branch"/>
    <property type="evidence" value="ECO:0000318"/>
    <property type="project" value="GO_Central"/>
</dbReference>
<dbReference type="PANTHER" id="PTHR11054:SF0">
    <property type="entry name" value="6-PHOSPHOGLUCONOLACTONASE"/>
    <property type="match status" value="1"/>
</dbReference>
<proteinExistence type="inferred from homology"/>
<dbReference type="eggNOG" id="KOG3147">
    <property type="taxonomic scope" value="Eukaryota"/>
</dbReference>
<protein>
    <recommendedName>
        <fullName evidence="4">6-phosphogluconolactonase</fullName>
        <ecNumber evidence="4">3.1.1.31</ecNumber>
    </recommendedName>
</protein>
<evidence type="ECO:0000256" key="3">
    <source>
        <dbReference type="ARBA" id="ARBA00010662"/>
    </source>
</evidence>
<dbReference type="SUPFAM" id="SSF100950">
    <property type="entry name" value="NagB/RpiA/CoA transferase-like"/>
    <property type="match status" value="1"/>
</dbReference>
<dbReference type="CDD" id="cd01400">
    <property type="entry name" value="6PGL"/>
    <property type="match status" value="1"/>
</dbReference>
<dbReference type="InterPro" id="IPR005900">
    <property type="entry name" value="6-phosphogluconolactonase_DevB"/>
</dbReference>
<evidence type="ECO:0000256" key="1">
    <source>
        <dbReference type="ARBA" id="ARBA00000832"/>
    </source>
</evidence>
<feature type="region of interest" description="Disordered" evidence="6">
    <location>
        <begin position="1"/>
        <end position="50"/>
    </location>
</feature>
<keyword evidence="9" id="KW-1185">Reference proteome</keyword>
<comment type="similarity">
    <text evidence="3">Belongs to the glucosamine/galactosamine-6-phosphate isomerase family. 6-phosphogluconolactonase subfamily.</text>
</comment>
<dbReference type="Gene3D" id="3.40.50.1360">
    <property type="match status" value="1"/>
</dbReference>
<evidence type="ECO:0000256" key="4">
    <source>
        <dbReference type="ARBA" id="ARBA00013198"/>
    </source>
</evidence>
<dbReference type="RefSeq" id="XP_001745614.1">
    <property type="nucleotide sequence ID" value="XM_001745562.1"/>
</dbReference>
<feature type="compositionally biased region" description="Acidic residues" evidence="6">
    <location>
        <begin position="13"/>
        <end position="37"/>
    </location>
</feature>
<accession>A9UYD4</accession>
<dbReference type="Proteomes" id="UP000001357">
    <property type="component" value="Unassembled WGS sequence"/>
</dbReference>
<dbReference type="GO" id="GO:0005829">
    <property type="term" value="C:cytosol"/>
    <property type="evidence" value="ECO:0000318"/>
    <property type="project" value="GO_Central"/>
</dbReference>
<dbReference type="PROSITE" id="PS01161">
    <property type="entry name" value="GLC_GALNAC_ISOMERASE"/>
    <property type="match status" value="1"/>
</dbReference>
<comment type="pathway">
    <text evidence="2">Carbohydrate degradation; pentose phosphate pathway; D-ribulose 5-phosphate from D-glucose 6-phosphate (oxidative stage): step 2/3.</text>
</comment>
<reference evidence="8 9" key="1">
    <citation type="journal article" date="2008" name="Nature">
        <title>The genome of the choanoflagellate Monosiga brevicollis and the origin of metazoans.</title>
        <authorList>
            <consortium name="JGI Sequencing"/>
            <person name="King N."/>
            <person name="Westbrook M.J."/>
            <person name="Young S.L."/>
            <person name="Kuo A."/>
            <person name="Abedin M."/>
            <person name="Chapman J."/>
            <person name="Fairclough S."/>
            <person name="Hellsten U."/>
            <person name="Isogai Y."/>
            <person name="Letunic I."/>
            <person name="Marr M."/>
            <person name="Pincus D."/>
            <person name="Putnam N."/>
            <person name="Rokas A."/>
            <person name="Wright K.J."/>
            <person name="Zuzow R."/>
            <person name="Dirks W."/>
            <person name="Good M."/>
            <person name="Goodstein D."/>
            <person name="Lemons D."/>
            <person name="Li W."/>
            <person name="Lyons J.B."/>
            <person name="Morris A."/>
            <person name="Nichols S."/>
            <person name="Richter D.J."/>
            <person name="Salamov A."/>
            <person name="Bork P."/>
            <person name="Lim W.A."/>
            <person name="Manning G."/>
            <person name="Miller W.T."/>
            <person name="McGinnis W."/>
            <person name="Shapiro H."/>
            <person name="Tjian R."/>
            <person name="Grigoriev I.V."/>
            <person name="Rokhsar D."/>
        </authorList>
    </citation>
    <scope>NUCLEOTIDE SEQUENCE [LARGE SCALE GENOMIC DNA]</scope>
    <source>
        <strain evidence="9">MX1 / ATCC 50154</strain>
    </source>
</reference>
<organism evidence="8 9">
    <name type="scientific">Monosiga brevicollis</name>
    <name type="common">Choanoflagellate</name>
    <dbReference type="NCBI Taxonomy" id="81824"/>
    <lineage>
        <taxon>Eukaryota</taxon>
        <taxon>Choanoflagellata</taxon>
        <taxon>Craspedida</taxon>
        <taxon>Salpingoecidae</taxon>
        <taxon>Monosiga</taxon>
    </lineage>
</organism>
<dbReference type="PANTHER" id="PTHR11054">
    <property type="entry name" value="6-PHOSPHOGLUCONOLACTONASE"/>
    <property type="match status" value="1"/>
</dbReference>
<evidence type="ECO:0000256" key="6">
    <source>
        <dbReference type="SAM" id="MobiDB-lite"/>
    </source>
</evidence>
<sequence>MHPRSSSNKYTADTDDDLSLSSDSEDEEEDDEDDDASEAGSRSTVAPDDEASLIANMTLSLSMTADQLATHLPKAHRGSGSTATKSSNRRRLAEECRLQLTQVLGPGRLAALDQLIEAAARAHDVPHEDDLKHELGHEYSTHAELVNIRVNAEQGVDQCTHIGSGGNDKAGVGQAAAKWLCEQAEAAIADHQSFSVAFSGGSLPSILASGLTDDLVKRCQPDKWQVYFADERLVAHDDDESNYKEVRKTCMAKLNIKPEQVHAIDAGLPVEQAAAAYEADMKASLGSEGRLDVVLLGMGPDGHTCSLFPEHPLLQEQDKLVASISDSPKPPPQRITLTFKALSHAGQVAFITAGDGKSEVLRSVLMDGDCQLPASMVRSATGLPLWFVDKGAAAKL</sequence>
<keyword evidence="5" id="KW-0378">Hydrolase</keyword>
<evidence type="ECO:0000313" key="9">
    <source>
        <dbReference type="Proteomes" id="UP000001357"/>
    </source>
</evidence>
<dbReference type="Pfam" id="PF01182">
    <property type="entry name" value="Glucosamine_iso"/>
    <property type="match status" value="1"/>
</dbReference>
<dbReference type="KEGG" id="mbr:MONBRDRAFT_36917"/>
<dbReference type="InterPro" id="IPR037171">
    <property type="entry name" value="NagB/RpiA_transferase-like"/>
</dbReference>
<dbReference type="GO" id="GO:0006044">
    <property type="term" value="P:N-acetylglucosamine metabolic process"/>
    <property type="evidence" value="ECO:0007669"/>
    <property type="project" value="InterPro"/>
</dbReference>
<comment type="catalytic activity">
    <reaction evidence="1">
        <text>6-phospho-D-glucono-1,5-lactone + H2O = 6-phospho-D-gluconate + H(+)</text>
        <dbReference type="Rhea" id="RHEA:12556"/>
        <dbReference type="ChEBI" id="CHEBI:15377"/>
        <dbReference type="ChEBI" id="CHEBI:15378"/>
        <dbReference type="ChEBI" id="CHEBI:57955"/>
        <dbReference type="ChEBI" id="CHEBI:58759"/>
        <dbReference type="EC" id="3.1.1.31"/>
    </reaction>
</comment>
<dbReference type="AlphaFoldDB" id="A9UYD4"/>
<dbReference type="STRING" id="81824.A9UYD4"/>
<dbReference type="InterPro" id="IPR006148">
    <property type="entry name" value="Glc/Gal-6P_isomerase"/>
</dbReference>
<feature type="compositionally biased region" description="Polar residues" evidence="6">
    <location>
        <begin position="1"/>
        <end position="10"/>
    </location>
</feature>
<dbReference type="GO" id="GO:0005975">
    <property type="term" value="P:carbohydrate metabolic process"/>
    <property type="evidence" value="ECO:0007669"/>
    <property type="project" value="InterPro"/>
</dbReference>
<evidence type="ECO:0000313" key="8">
    <source>
        <dbReference type="EMBL" id="EDQ89585.1"/>
    </source>
</evidence>
<dbReference type="GO" id="GO:0004342">
    <property type="term" value="F:glucosamine-6-phosphate deaminase activity"/>
    <property type="evidence" value="ECO:0007669"/>
    <property type="project" value="InterPro"/>
</dbReference>
<dbReference type="EC" id="3.1.1.31" evidence="4"/>
<evidence type="ECO:0000256" key="5">
    <source>
        <dbReference type="ARBA" id="ARBA00022801"/>
    </source>
</evidence>
<dbReference type="NCBIfam" id="TIGR01198">
    <property type="entry name" value="pgl"/>
    <property type="match status" value="1"/>
</dbReference>
<gene>
    <name evidence="8" type="ORF">MONBRDRAFT_36917</name>
</gene>
<dbReference type="InterPro" id="IPR018321">
    <property type="entry name" value="Glucosamine6P_isomerase_CS"/>
</dbReference>
<dbReference type="FunCoup" id="A9UYD4">
    <property type="interactions" value="734"/>
</dbReference>
<dbReference type="GeneID" id="5890936"/>
<feature type="domain" description="Glucosamine/galactosamine-6-phosphate isomerase" evidence="7">
    <location>
        <begin position="168"/>
        <end position="382"/>
    </location>
</feature>
<dbReference type="GO" id="GO:0017057">
    <property type="term" value="F:6-phosphogluconolactonase activity"/>
    <property type="evidence" value="ECO:0000318"/>
    <property type="project" value="GO_Central"/>
</dbReference>